<reference evidence="2" key="2">
    <citation type="submission" date="2015-04" db="EMBL/GenBank/DDBJ databases">
        <title>A butyrogenic pathway from the amino acid lysine in a human gut commensal.</title>
        <authorList>
            <person name="de Vos W.M."/>
            <person name="Bui N.T.P."/>
            <person name="Plugge C.M."/>
            <person name="Ritari J."/>
        </authorList>
    </citation>
    <scope>NUCLEOTIDE SEQUENCE [LARGE SCALE GENOMIC DNA]</scope>
    <source>
        <strain evidence="2">AF211</strain>
    </source>
</reference>
<dbReference type="KEGG" id="ibu:IB211_00738c"/>
<reference evidence="1 2" key="1">
    <citation type="journal article" date="2015" name="Nat. Commun.">
        <title>Production of butyrate from lysine and the Amadori product fructoselysine by a human gut commensal.</title>
        <authorList>
            <person name="Bui T.P."/>
            <person name="Ritari J."/>
            <person name="Boeren S."/>
            <person name="de Waard P."/>
            <person name="Plugge C.M."/>
            <person name="de Vos W.M."/>
        </authorList>
    </citation>
    <scope>NUCLEOTIDE SEQUENCE [LARGE SCALE GENOMIC DNA]</scope>
    <source>
        <strain evidence="1 2">AF211</strain>
    </source>
</reference>
<dbReference type="EMBL" id="CP011307">
    <property type="protein sequence ID" value="ALP93133.1"/>
    <property type="molecule type" value="Genomic_DNA"/>
</dbReference>
<organism evidence="1 2">
    <name type="scientific">Intestinimonas butyriciproducens</name>
    <dbReference type="NCBI Taxonomy" id="1297617"/>
    <lineage>
        <taxon>Bacteria</taxon>
        <taxon>Bacillati</taxon>
        <taxon>Bacillota</taxon>
        <taxon>Clostridia</taxon>
        <taxon>Eubacteriales</taxon>
        <taxon>Intestinimonas</taxon>
    </lineage>
</organism>
<dbReference type="STRING" id="1297617.IB211_00738c"/>
<protein>
    <submittedName>
        <fullName evidence="1">Uncharacterized protein</fullName>
    </submittedName>
</protein>
<gene>
    <name evidence="1" type="ORF">IB211_00738c</name>
</gene>
<dbReference type="AlphaFoldDB" id="A0A0S2W1C2"/>
<evidence type="ECO:0000313" key="2">
    <source>
        <dbReference type="Proteomes" id="UP000064844"/>
    </source>
</evidence>
<proteinExistence type="predicted"/>
<keyword evidence="2" id="KW-1185">Reference proteome</keyword>
<evidence type="ECO:0000313" key="1">
    <source>
        <dbReference type="EMBL" id="ALP93133.1"/>
    </source>
</evidence>
<sequence length="44" mass="5229">MHRPSWFFLHDTMTTALEWYHAMFFGCPVRGEKTTENRSIIAVL</sequence>
<dbReference type="Proteomes" id="UP000064844">
    <property type="component" value="Chromosome"/>
</dbReference>
<name>A0A0S2W1C2_9FIRM</name>
<accession>A0A0S2W1C2</accession>